<keyword evidence="1" id="KW-0596">Phosphopantetheine</keyword>
<protein>
    <submittedName>
        <fullName evidence="4">Beta-ketoacyl synthase</fullName>
    </submittedName>
</protein>
<keyword evidence="5" id="KW-1185">Reference proteome</keyword>
<dbReference type="SUPFAM" id="SSF51735">
    <property type="entry name" value="NAD(P)-binding Rossmann-fold domains"/>
    <property type="match status" value="1"/>
</dbReference>
<feature type="non-terminal residue" evidence="4">
    <location>
        <position position="119"/>
    </location>
</feature>
<feature type="non-terminal residue" evidence="4">
    <location>
        <position position="1"/>
    </location>
</feature>
<dbReference type="EMBL" id="AEAI01002917">
    <property type="protein sequence ID" value="EGH48228.1"/>
    <property type="molecule type" value="Genomic_DNA"/>
</dbReference>
<sequence>QGQQARVVLTGRRSEADLQSNTPYLQLVNTYGKSRVSYLTANAASYSDLKSLLIKVVASHHLEGIFHCAGTLNDSFLVNKTVEQFENTLEAKVSGSIHLIQAANDVSQQTETGFDFILF</sequence>
<dbReference type="Pfam" id="PF08659">
    <property type="entry name" value="KR"/>
    <property type="match status" value="1"/>
</dbReference>
<gene>
    <name evidence="4" type="ORF">PSYPI_40429</name>
</gene>
<dbReference type="GO" id="GO:0004312">
    <property type="term" value="F:fatty acid synthase activity"/>
    <property type="evidence" value="ECO:0007669"/>
    <property type="project" value="TreeGrafter"/>
</dbReference>
<dbReference type="InterPro" id="IPR050091">
    <property type="entry name" value="PKS_NRPS_Biosynth_Enz"/>
</dbReference>
<keyword evidence="2" id="KW-0597">Phosphoprotein</keyword>
<name>F3GMC5_PSESJ</name>
<evidence type="ECO:0000313" key="4">
    <source>
        <dbReference type="EMBL" id="EGH48228.1"/>
    </source>
</evidence>
<evidence type="ECO:0000256" key="1">
    <source>
        <dbReference type="ARBA" id="ARBA00022450"/>
    </source>
</evidence>
<comment type="caution">
    <text evidence="4">The sequence shown here is derived from an EMBL/GenBank/DDBJ whole genome shotgun (WGS) entry which is preliminary data.</text>
</comment>
<dbReference type="InterPro" id="IPR036291">
    <property type="entry name" value="NAD(P)-bd_dom_sf"/>
</dbReference>
<organism evidence="4 5">
    <name type="scientific">Pseudomonas syringae pv. pisi str. 1704B</name>
    <dbReference type="NCBI Taxonomy" id="629263"/>
    <lineage>
        <taxon>Bacteria</taxon>
        <taxon>Pseudomonadati</taxon>
        <taxon>Pseudomonadota</taxon>
        <taxon>Gammaproteobacteria</taxon>
        <taxon>Pseudomonadales</taxon>
        <taxon>Pseudomonadaceae</taxon>
        <taxon>Pseudomonas</taxon>
        <taxon>Pseudomonas syringae</taxon>
    </lineage>
</organism>
<evidence type="ECO:0000259" key="3">
    <source>
        <dbReference type="Pfam" id="PF08659"/>
    </source>
</evidence>
<dbReference type="AlphaFoldDB" id="F3GMC5"/>
<dbReference type="HOGENOM" id="CLU_2066483_0_0_6"/>
<evidence type="ECO:0000313" key="5">
    <source>
        <dbReference type="Proteomes" id="UP000004986"/>
    </source>
</evidence>
<dbReference type="InterPro" id="IPR013968">
    <property type="entry name" value="PKS_KR"/>
</dbReference>
<dbReference type="PANTHER" id="PTHR43775:SF37">
    <property type="entry name" value="SI:DKEY-61P9.11"/>
    <property type="match status" value="1"/>
</dbReference>
<feature type="domain" description="Ketoreductase (KR)" evidence="3">
    <location>
        <begin position="5"/>
        <end position="105"/>
    </location>
</feature>
<dbReference type="Proteomes" id="UP000004986">
    <property type="component" value="Unassembled WGS sequence"/>
</dbReference>
<dbReference type="PANTHER" id="PTHR43775">
    <property type="entry name" value="FATTY ACID SYNTHASE"/>
    <property type="match status" value="1"/>
</dbReference>
<dbReference type="GO" id="GO:0006633">
    <property type="term" value="P:fatty acid biosynthetic process"/>
    <property type="evidence" value="ECO:0007669"/>
    <property type="project" value="TreeGrafter"/>
</dbReference>
<evidence type="ECO:0000256" key="2">
    <source>
        <dbReference type="ARBA" id="ARBA00022553"/>
    </source>
</evidence>
<dbReference type="Gene3D" id="3.40.50.720">
    <property type="entry name" value="NAD(P)-binding Rossmann-like Domain"/>
    <property type="match status" value="1"/>
</dbReference>
<accession>F3GMC5</accession>
<reference evidence="4 5" key="1">
    <citation type="journal article" date="2011" name="PLoS Pathog.">
        <title>Dynamic evolution of pathogenicity revealed by sequencing and comparative genomics of 19 Pseudomonas syringae isolates.</title>
        <authorList>
            <person name="Baltrus D.A."/>
            <person name="Nishimura M.T."/>
            <person name="Romanchuk A."/>
            <person name="Chang J.H."/>
            <person name="Mukhtar M.S."/>
            <person name="Cherkis K."/>
            <person name="Roach J."/>
            <person name="Grant S.R."/>
            <person name="Jones C.D."/>
            <person name="Dangl J.L."/>
        </authorList>
    </citation>
    <scope>NUCLEOTIDE SEQUENCE [LARGE SCALE GENOMIC DNA]</scope>
    <source>
        <strain evidence="4 5">1704B</strain>
    </source>
</reference>
<proteinExistence type="predicted"/>